<keyword evidence="13" id="KW-0732">Signal</keyword>
<evidence type="ECO:0000256" key="8">
    <source>
        <dbReference type="ARBA" id="ARBA00023077"/>
    </source>
</evidence>
<organism evidence="16 17">
    <name type="scientific">Niabella yanshanensis</name>
    <dbReference type="NCBI Taxonomy" id="577386"/>
    <lineage>
        <taxon>Bacteria</taxon>
        <taxon>Pseudomonadati</taxon>
        <taxon>Bacteroidota</taxon>
        <taxon>Chitinophagia</taxon>
        <taxon>Chitinophagales</taxon>
        <taxon>Chitinophagaceae</taxon>
        <taxon>Niabella</taxon>
    </lineage>
</organism>
<dbReference type="RefSeq" id="WP_114791425.1">
    <property type="nucleotide sequence ID" value="NZ_CP139960.1"/>
</dbReference>
<comment type="subcellular location">
    <subcellularLocation>
        <location evidence="1 11">Cell outer membrane</location>
        <topology evidence="1 11">Multi-pass membrane protein</topology>
    </subcellularLocation>
</comment>
<keyword evidence="16" id="KW-0675">Receptor</keyword>
<feature type="signal peptide" evidence="13">
    <location>
        <begin position="1"/>
        <end position="18"/>
    </location>
</feature>
<keyword evidence="2 11" id="KW-0813">Transport</keyword>
<comment type="similarity">
    <text evidence="11 12">Belongs to the TonB-dependent receptor family.</text>
</comment>
<dbReference type="InterPro" id="IPR008969">
    <property type="entry name" value="CarboxyPept-like_regulatory"/>
</dbReference>
<dbReference type="Gene3D" id="2.170.130.10">
    <property type="entry name" value="TonB-dependent receptor, plug domain"/>
    <property type="match status" value="1"/>
</dbReference>
<dbReference type="SUPFAM" id="SSF49464">
    <property type="entry name" value="Carboxypeptidase regulatory domain-like"/>
    <property type="match status" value="1"/>
</dbReference>
<dbReference type="Proteomes" id="UP001325680">
    <property type="component" value="Chromosome"/>
</dbReference>
<keyword evidence="5 11" id="KW-0812">Transmembrane</keyword>
<dbReference type="InterPro" id="IPR039426">
    <property type="entry name" value="TonB-dep_rcpt-like"/>
</dbReference>
<dbReference type="Pfam" id="PF00593">
    <property type="entry name" value="TonB_dep_Rec_b-barrel"/>
    <property type="match status" value="1"/>
</dbReference>
<keyword evidence="10 11" id="KW-0998">Cell outer membrane</keyword>
<evidence type="ECO:0000256" key="5">
    <source>
        <dbReference type="ARBA" id="ARBA00022692"/>
    </source>
</evidence>
<evidence type="ECO:0000256" key="12">
    <source>
        <dbReference type="RuleBase" id="RU003357"/>
    </source>
</evidence>
<evidence type="ECO:0000256" key="2">
    <source>
        <dbReference type="ARBA" id="ARBA00022448"/>
    </source>
</evidence>
<dbReference type="SUPFAM" id="SSF56935">
    <property type="entry name" value="Porins"/>
    <property type="match status" value="1"/>
</dbReference>
<evidence type="ECO:0000256" key="7">
    <source>
        <dbReference type="ARBA" id="ARBA00023065"/>
    </source>
</evidence>
<dbReference type="Gene3D" id="2.40.170.20">
    <property type="entry name" value="TonB-dependent receptor, beta-barrel domain"/>
    <property type="match status" value="1"/>
</dbReference>
<dbReference type="Pfam" id="PF07715">
    <property type="entry name" value="Plug"/>
    <property type="match status" value="1"/>
</dbReference>
<gene>
    <name evidence="16" type="ORF">U0035_00875</name>
</gene>
<evidence type="ECO:0000259" key="15">
    <source>
        <dbReference type="Pfam" id="PF07715"/>
    </source>
</evidence>
<dbReference type="PANTHER" id="PTHR32552">
    <property type="entry name" value="FERRICHROME IRON RECEPTOR-RELATED"/>
    <property type="match status" value="1"/>
</dbReference>
<keyword evidence="9 11" id="KW-0472">Membrane</keyword>
<keyword evidence="4" id="KW-0410">Iron transport</keyword>
<evidence type="ECO:0000313" key="16">
    <source>
        <dbReference type="EMBL" id="WQD38695.1"/>
    </source>
</evidence>
<feature type="domain" description="TonB-dependent receptor-like beta-barrel" evidence="14">
    <location>
        <begin position="340"/>
        <end position="737"/>
    </location>
</feature>
<accession>A0ABZ0W9M6</accession>
<dbReference type="PROSITE" id="PS52016">
    <property type="entry name" value="TONB_DEPENDENT_REC_3"/>
    <property type="match status" value="1"/>
</dbReference>
<dbReference type="InterPro" id="IPR012910">
    <property type="entry name" value="Plug_dom"/>
</dbReference>
<feature type="domain" description="TonB-dependent receptor plug" evidence="15">
    <location>
        <begin position="112"/>
        <end position="220"/>
    </location>
</feature>
<keyword evidence="6" id="KW-0408">Iron</keyword>
<keyword evidence="8 12" id="KW-0798">TonB box</keyword>
<evidence type="ECO:0000313" key="17">
    <source>
        <dbReference type="Proteomes" id="UP001325680"/>
    </source>
</evidence>
<evidence type="ECO:0000259" key="14">
    <source>
        <dbReference type="Pfam" id="PF00593"/>
    </source>
</evidence>
<evidence type="ECO:0000256" key="3">
    <source>
        <dbReference type="ARBA" id="ARBA00022452"/>
    </source>
</evidence>
<dbReference type="Pfam" id="PF13715">
    <property type="entry name" value="CarbopepD_reg_2"/>
    <property type="match status" value="1"/>
</dbReference>
<protein>
    <submittedName>
        <fullName evidence="16">TonB-dependent receptor</fullName>
    </submittedName>
</protein>
<dbReference type="EMBL" id="CP139960">
    <property type="protein sequence ID" value="WQD38695.1"/>
    <property type="molecule type" value="Genomic_DNA"/>
</dbReference>
<evidence type="ECO:0000256" key="13">
    <source>
        <dbReference type="SAM" id="SignalP"/>
    </source>
</evidence>
<keyword evidence="3 11" id="KW-1134">Transmembrane beta strand</keyword>
<proteinExistence type="inferred from homology"/>
<dbReference type="InterPro" id="IPR037066">
    <property type="entry name" value="Plug_dom_sf"/>
</dbReference>
<keyword evidence="17" id="KW-1185">Reference proteome</keyword>
<evidence type="ECO:0000256" key="6">
    <source>
        <dbReference type="ARBA" id="ARBA00023004"/>
    </source>
</evidence>
<dbReference type="InterPro" id="IPR036942">
    <property type="entry name" value="Beta-barrel_TonB_sf"/>
</dbReference>
<dbReference type="PANTHER" id="PTHR32552:SF81">
    <property type="entry name" value="TONB-DEPENDENT OUTER MEMBRANE RECEPTOR"/>
    <property type="match status" value="1"/>
</dbReference>
<feature type="chain" id="PRO_5047314104" evidence="13">
    <location>
        <begin position="19"/>
        <end position="779"/>
    </location>
</feature>
<name>A0ABZ0W9M6_9BACT</name>
<evidence type="ECO:0000256" key="11">
    <source>
        <dbReference type="PROSITE-ProRule" id="PRU01360"/>
    </source>
</evidence>
<sequence>MKFLALCVGMLYIGMLHAQTAIRGKITDQQTGEALSGATVKAGTLVTMTSADGTFTIELQQGVAYLTASFTGYETMRVPLSSQQPYLLISLASNNVNLSTVSVTGYQTNRKLLETAGSIGILNAASLQRGDNMDIMAALNTIPGVKMEAYTAGNYRISIRGSLINNPWGIRNLRVYWNDIPLSSPDGTAQKSIDFDPAIIGSVEILKGPSGSMFGAGNGGVLLIKNSKAAIGQNTLEAGYTAGSYGFNRLETAYKVADSSFNISANIIRQRYDGYRENNWGNKDVVNIFSEYSPGKNRKISFFVTHAGGSLGIAGGLTQGQMDLMPRQAVIYNKENKISVKKYDATSVGASQTYEFNDRFFNTTSIYGNFQTYDHPFGSGIYYNGYLKESLSGYGARTKFRYAADLGNIKSRFSVGAEYQYQHQLGNTFAVINDVPRTWPEPGALRQNDIVVSKSNSLFAQAELDLPLGIFFTAGASFNRLSYDILDLFKDSMHVNYSGLLKFPDRISPRVGLVKKITQTVAVHASMSYGYSPPPVSQINNYDGTLNIDIKPEDGRNYELGLRGGLFKNRFNFDISGYQMHLKNAIVPVARPNGTTAYRNAGATNQKGIEALLSYVAISNSEKHLSFLKIWASYSYNDYRFTDYKTQSFDWASSSVITLDNSGKQVTGVVPHSLSAGVDMDTNWGFFSNLVYYYYEKIPLNDANTYFSNPYSLLNGKLGYRRAIGPLGCEIFAGINNAFNAQYSSLILYNADANGIPPQFFNPSPGINYYSGLKLKYNF</sequence>
<dbReference type="InterPro" id="IPR000531">
    <property type="entry name" value="Beta-barrel_TonB"/>
</dbReference>
<keyword evidence="7" id="KW-0406">Ion transport</keyword>
<evidence type="ECO:0000256" key="4">
    <source>
        <dbReference type="ARBA" id="ARBA00022496"/>
    </source>
</evidence>
<reference evidence="16 17" key="1">
    <citation type="submission" date="2023-12" db="EMBL/GenBank/DDBJ databases">
        <title>Genome sequencing and assembly of bacterial species from a model synthetic community.</title>
        <authorList>
            <person name="Hogle S.L."/>
        </authorList>
    </citation>
    <scope>NUCLEOTIDE SEQUENCE [LARGE SCALE GENOMIC DNA]</scope>
    <source>
        <strain evidence="16 17">HAMBI_3031</strain>
    </source>
</reference>
<dbReference type="Gene3D" id="2.60.40.1120">
    <property type="entry name" value="Carboxypeptidase-like, regulatory domain"/>
    <property type="match status" value="1"/>
</dbReference>
<evidence type="ECO:0000256" key="10">
    <source>
        <dbReference type="ARBA" id="ARBA00023237"/>
    </source>
</evidence>
<evidence type="ECO:0000256" key="9">
    <source>
        <dbReference type="ARBA" id="ARBA00023136"/>
    </source>
</evidence>
<evidence type="ECO:0000256" key="1">
    <source>
        <dbReference type="ARBA" id="ARBA00004571"/>
    </source>
</evidence>